<dbReference type="EMBL" id="LN483345">
    <property type="protein sequence ID" value="CDZ98459.1"/>
    <property type="molecule type" value="Genomic_DNA"/>
</dbReference>
<feature type="region of interest" description="Disordered" evidence="1">
    <location>
        <begin position="1173"/>
        <end position="1232"/>
    </location>
</feature>
<sequence>MAQIKNPSAMDLTIKALVDEAVATHDSVKTRKVKSWAVKLHQLTRSTLSASGALIDLFLVDMIPIYCLFPSRALAVTAAFIPSVLVNKLGVFFSIDPTAIPEDRQREMLIWEDVLSGAINGVYNWHLDQELNENQLNIGKALFPCLCKIINSPSFPRLSYKLKHEIIELIELCTSTCRLNQLALRSNGPGSILGPMRLGELFLRCTDSFTLTDLVLNIIGFTCPPKKRDKKEYGKLTFRTFSPGTKDGIADALMEAKTADWEACKRKIHVLVGRGHPERIRVFTLAGFRYLDDVIYRDAFETSDTSNRLQDNLIYIDATRIHVVIMSQGMIEDHPSVSLSEIISLKLTQGDYSESYHTQLCITTKTSRYEYEVNCQEGDLRRVLLNRKLPCEIGPTLPSRTGSIKVSIPTEAGILLKSPPLPPHSHSSVLAIGRTGSHVQLSSQLEKADEMWKRATSSEDDQFGMDAEPYKQDYESTQYNQTNSVNNNTTTSDHVSSSLPEDSGGPESVASHTMIANHHGKTDYGGIQLDVEAFGACTDSEISEPPSTLGSPIKQSSPYPNVNLVAVSAALSAHKSSVTDSSRCTKTQPVSGNTKRKPETTTTDEQNNKKSRRDEASESFSERLRSVTVEDASNEEEKQQDCSEDVSGDPSSSFDLTPKRRSIAKIIYSTGRKSRKGGKKALYLAHQEVESVDTESKVDWDAIPQPDPIFKSLSKDAETPSMKRGRGRPRKRPLSPVSESTDSSDKKNKPVRKRGRPKKTDLSEADGSHACSPRVESNTTSVISVSDLKVPDMEYIDSQDEMEFEDNLEKSESTKDQVTVDETLIIAVQPASETTITTSASTSHDATGTLTKHLGRTSARAQEKLAIYIDPAQQNVVDSQISINNKKPQQPPFKSLILSRSSKRQIKEVNQNIVSRKTSIVDKKPKSKTFRLKDLIQVQTIPSPVKRITVKEPSVVPVKSPIAKSSKNTLYTDESPGKTPKPSISGEVSLLPYSDEHSLDSPTVLQMYLEDNLAAEGLDDAFDETFKSPEITRSSVPWTTSTPGLYRRLKECKDTSAISSVQYLSTAVDATQPDSIATTSALKSLSTQQERAGTEPIDEFSDPEAGQAQILNEKEGPSMLLNEDTVNEYQDGKPQSTTRATEVFTPRTVRILSQAEVIQNDMKIKSCHFRSDANPQAHIPSAPIFAPSSHAQPEVSEPSSGLSSSLENRSRDTIQGASSSGTTTASLTRSVIHGPAPTSGYALQSALRSPQVITTSAMNNLRQPKYLHLRDPPASPQSMIRQTTKPLPLPSHRLSQTSAQGSGLASPIHLIHRNTEGLVLKPLGSHNLSQPTATDFKAANDRVDAGEFKRVLDEINDEIYSKFLRRINTGRTKTSEAMEQLTTEARAMNQVLLTSSSIIVDRTGSLQQELSEETEKITQALAQMQALSIQAAETLASISASRKREKSKGLWKTCFDD</sequence>
<feature type="region of interest" description="Disordered" evidence="1">
    <location>
        <begin position="689"/>
        <end position="783"/>
    </location>
</feature>
<feature type="compositionally biased region" description="Low complexity" evidence="1">
    <location>
        <begin position="1196"/>
        <end position="1207"/>
    </location>
</feature>
<feature type="compositionally biased region" description="Low complexity" evidence="1">
    <location>
        <begin position="1216"/>
        <end position="1228"/>
    </location>
</feature>
<accession>A0A0F7SLZ6</accession>
<reference evidence="2" key="1">
    <citation type="submission" date="2014-08" db="EMBL/GenBank/DDBJ databases">
        <authorList>
            <person name="Sharma Rahul"/>
            <person name="Thines Marco"/>
        </authorList>
    </citation>
    <scope>NUCLEOTIDE SEQUENCE</scope>
</reference>
<evidence type="ECO:0000256" key="1">
    <source>
        <dbReference type="SAM" id="MobiDB-lite"/>
    </source>
</evidence>
<organism evidence="2">
    <name type="scientific">Phaffia rhodozyma</name>
    <name type="common">Yeast</name>
    <name type="synonym">Xanthophyllomyces dendrorhous</name>
    <dbReference type="NCBI Taxonomy" id="264483"/>
    <lineage>
        <taxon>Eukaryota</taxon>
        <taxon>Fungi</taxon>
        <taxon>Dikarya</taxon>
        <taxon>Basidiomycota</taxon>
        <taxon>Agaricomycotina</taxon>
        <taxon>Tremellomycetes</taxon>
        <taxon>Cystofilobasidiales</taxon>
        <taxon>Mrakiaceae</taxon>
        <taxon>Phaffia</taxon>
    </lineage>
</organism>
<feature type="region of interest" description="Disordered" evidence="1">
    <location>
        <begin position="480"/>
        <end position="510"/>
    </location>
</feature>
<feature type="compositionally biased region" description="Basic and acidic residues" evidence="1">
    <location>
        <begin position="606"/>
        <end position="625"/>
    </location>
</feature>
<feature type="compositionally biased region" description="Polar residues" evidence="1">
    <location>
        <begin position="545"/>
        <end position="558"/>
    </location>
</feature>
<feature type="compositionally biased region" description="Low complexity" evidence="1">
    <location>
        <begin position="480"/>
        <end position="498"/>
    </location>
</feature>
<dbReference type="PRINTS" id="PR00929">
    <property type="entry name" value="ATHOOK"/>
</dbReference>
<feature type="compositionally biased region" description="Polar residues" evidence="1">
    <location>
        <begin position="579"/>
        <end position="593"/>
    </location>
</feature>
<feature type="region of interest" description="Disordered" evidence="1">
    <location>
        <begin position="573"/>
        <end position="661"/>
    </location>
</feature>
<evidence type="ECO:0000313" key="2">
    <source>
        <dbReference type="EMBL" id="CDZ98459.1"/>
    </source>
</evidence>
<name>A0A0F7SLZ6_PHARH</name>
<feature type="compositionally biased region" description="Basic residues" evidence="1">
    <location>
        <begin position="723"/>
        <end position="733"/>
    </location>
</feature>
<dbReference type="SMART" id="SM00384">
    <property type="entry name" value="AT_hook"/>
    <property type="match status" value="2"/>
</dbReference>
<dbReference type="GO" id="GO:0003677">
    <property type="term" value="F:DNA binding"/>
    <property type="evidence" value="ECO:0007669"/>
    <property type="project" value="InterPro"/>
</dbReference>
<proteinExistence type="predicted"/>
<dbReference type="InterPro" id="IPR017956">
    <property type="entry name" value="AT_hook_DNA-bd_motif"/>
</dbReference>
<feature type="region of interest" description="Disordered" evidence="1">
    <location>
        <begin position="967"/>
        <end position="989"/>
    </location>
</feature>
<feature type="region of interest" description="Disordered" evidence="1">
    <location>
        <begin position="539"/>
        <end position="558"/>
    </location>
</feature>
<protein>
    <submittedName>
        <fullName evidence="2">AT hook-like</fullName>
    </submittedName>
</protein>